<organism evidence="6 7">
    <name type="scientific">Candidatus Limenecus avicola</name>
    <dbReference type="NCBI Taxonomy" id="2840847"/>
    <lineage>
        <taxon>Bacteria</taxon>
        <taxon>Bacillati</taxon>
        <taxon>Bacillota</taxon>
        <taxon>Clostridia</taxon>
        <taxon>Eubacteriales</taxon>
        <taxon>Clostridiaceae</taxon>
        <taxon>Clostridiaceae incertae sedis</taxon>
        <taxon>Candidatus Limenecus</taxon>
    </lineage>
</organism>
<evidence type="ECO:0000256" key="5">
    <source>
        <dbReference type="HAMAP-Rule" id="MF_01185"/>
    </source>
</evidence>
<dbReference type="NCBIfam" id="NF009793">
    <property type="entry name" value="PRK13285.1-1"/>
    <property type="match status" value="1"/>
</dbReference>
<dbReference type="HAMAP" id="MF_01185">
    <property type="entry name" value="FliW"/>
    <property type="match status" value="1"/>
</dbReference>
<protein>
    <recommendedName>
        <fullName evidence="5">Flagellar assembly factor FliW</fullName>
    </recommendedName>
</protein>
<evidence type="ECO:0000256" key="3">
    <source>
        <dbReference type="ARBA" id="ARBA00022845"/>
    </source>
</evidence>
<keyword evidence="4 5" id="KW-0143">Chaperone</keyword>
<name>A0A9D1SQZ3_9CLOT</name>
<evidence type="ECO:0000313" key="7">
    <source>
        <dbReference type="Proteomes" id="UP000886748"/>
    </source>
</evidence>
<comment type="subcellular location">
    <subcellularLocation>
        <location evidence="5">Cytoplasm</location>
    </subcellularLocation>
</comment>
<accession>A0A9D1SQZ3</accession>
<comment type="caution">
    <text evidence="6">The sequence shown here is derived from an EMBL/GenBank/DDBJ whole genome shotgun (WGS) entry which is preliminary data.</text>
</comment>
<reference evidence="6" key="2">
    <citation type="journal article" date="2021" name="PeerJ">
        <title>Extensive microbial diversity within the chicken gut microbiome revealed by metagenomics and culture.</title>
        <authorList>
            <person name="Gilroy R."/>
            <person name="Ravi A."/>
            <person name="Getino M."/>
            <person name="Pursley I."/>
            <person name="Horton D.L."/>
            <person name="Alikhan N.F."/>
            <person name="Baker D."/>
            <person name="Gharbi K."/>
            <person name="Hall N."/>
            <person name="Watson M."/>
            <person name="Adriaenssens E.M."/>
            <person name="Foster-Nyarko E."/>
            <person name="Jarju S."/>
            <person name="Secka A."/>
            <person name="Antonio M."/>
            <person name="Oren A."/>
            <person name="Chaudhuri R.R."/>
            <person name="La Ragione R."/>
            <person name="Hildebrand F."/>
            <person name="Pallen M.J."/>
        </authorList>
    </citation>
    <scope>NUCLEOTIDE SEQUENCE</scope>
    <source>
        <strain evidence="6">CHK154-7741</strain>
    </source>
</reference>
<dbReference type="Pfam" id="PF02623">
    <property type="entry name" value="FliW"/>
    <property type="match status" value="1"/>
</dbReference>
<dbReference type="GO" id="GO:0005737">
    <property type="term" value="C:cytoplasm"/>
    <property type="evidence" value="ECO:0007669"/>
    <property type="project" value="UniProtKB-SubCell"/>
</dbReference>
<dbReference type="EMBL" id="DVOD01000004">
    <property type="protein sequence ID" value="HIU91556.1"/>
    <property type="molecule type" value="Genomic_DNA"/>
</dbReference>
<dbReference type="PANTHER" id="PTHR39190">
    <property type="entry name" value="FLAGELLAR ASSEMBLY FACTOR FLIW"/>
    <property type="match status" value="1"/>
</dbReference>
<comment type="subunit">
    <text evidence="5">Interacts with translational regulator CsrA and flagellin(s).</text>
</comment>
<keyword evidence="6" id="KW-0969">Cilium</keyword>
<evidence type="ECO:0000256" key="1">
    <source>
        <dbReference type="ARBA" id="ARBA00022490"/>
    </source>
</evidence>
<dbReference type="Proteomes" id="UP000886748">
    <property type="component" value="Unassembled WGS sequence"/>
</dbReference>
<dbReference type="InterPro" id="IPR024046">
    <property type="entry name" value="Flagellar_assmbl_FliW_dom_sf"/>
</dbReference>
<keyword evidence="6" id="KW-0282">Flagellum</keyword>
<dbReference type="GO" id="GO:0044780">
    <property type="term" value="P:bacterial-type flagellum assembly"/>
    <property type="evidence" value="ECO:0007669"/>
    <property type="project" value="UniProtKB-UniRule"/>
</dbReference>
<comment type="function">
    <text evidence="5">Acts as an anti-CsrA protein, binds CsrA and prevents it from repressing translation of its target genes, one of which is flagellin. Binds to flagellin and participates in the assembly of the flagellum.</text>
</comment>
<evidence type="ECO:0000256" key="2">
    <source>
        <dbReference type="ARBA" id="ARBA00022795"/>
    </source>
</evidence>
<evidence type="ECO:0000313" key="6">
    <source>
        <dbReference type="EMBL" id="HIU91556.1"/>
    </source>
</evidence>
<proteinExistence type="inferred from homology"/>
<dbReference type="InterPro" id="IPR003775">
    <property type="entry name" value="Flagellar_assembly_factor_FliW"/>
</dbReference>
<keyword evidence="3 5" id="KW-0810">Translation regulation</keyword>
<dbReference type="PANTHER" id="PTHR39190:SF1">
    <property type="entry name" value="FLAGELLAR ASSEMBLY FACTOR FLIW"/>
    <property type="match status" value="1"/>
</dbReference>
<dbReference type="Gene3D" id="2.30.290.10">
    <property type="entry name" value="BH3618-like"/>
    <property type="match status" value="1"/>
</dbReference>
<gene>
    <name evidence="5" type="primary">fliW</name>
    <name evidence="6" type="ORF">IAD26_00330</name>
</gene>
<dbReference type="AlphaFoldDB" id="A0A9D1SQZ3"/>
<keyword evidence="6" id="KW-0966">Cell projection</keyword>
<keyword evidence="1 5" id="KW-0963">Cytoplasm</keyword>
<sequence>MNINTTKFGEINIDENLVFDFVEPIIGYDNLKKYVLVEHSEESAFKWLQSVEDPALAFPVTSPAFFDIEYQFEIPTEKAEKISLNSVESLISLNIVTIPASNPRKATINLLAPIIINAANKQGMQIILSNSNYPVKYSLFKEETV</sequence>
<dbReference type="GO" id="GO:0006417">
    <property type="term" value="P:regulation of translation"/>
    <property type="evidence" value="ECO:0007669"/>
    <property type="project" value="UniProtKB-KW"/>
</dbReference>
<keyword evidence="2 5" id="KW-1005">Bacterial flagellum biogenesis</keyword>
<reference evidence="6" key="1">
    <citation type="submission" date="2020-10" db="EMBL/GenBank/DDBJ databases">
        <authorList>
            <person name="Gilroy R."/>
        </authorList>
    </citation>
    <scope>NUCLEOTIDE SEQUENCE</scope>
    <source>
        <strain evidence="6">CHK154-7741</strain>
    </source>
</reference>
<dbReference type="SUPFAM" id="SSF141457">
    <property type="entry name" value="BH3618-like"/>
    <property type="match status" value="1"/>
</dbReference>
<evidence type="ECO:0000256" key="4">
    <source>
        <dbReference type="ARBA" id="ARBA00023186"/>
    </source>
</evidence>
<comment type="similarity">
    <text evidence="5">Belongs to the FliW family.</text>
</comment>